<evidence type="ECO:0000256" key="9">
    <source>
        <dbReference type="ARBA" id="ARBA00023136"/>
    </source>
</evidence>
<dbReference type="SMART" id="SM00388">
    <property type="entry name" value="HisKA"/>
    <property type="match status" value="1"/>
</dbReference>
<feature type="transmembrane region" description="Helical" evidence="10">
    <location>
        <begin position="24"/>
        <end position="43"/>
    </location>
</feature>
<dbReference type="InterPro" id="IPR050428">
    <property type="entry name" value="TCS_sensor_his_kinase"/>
</dbReference>
<dbReference type="InterPro" id="IPR013727">
    <property type="entry name" value="2CSK_N"/>
</dbReference>
<keyword evidence="13" id="KW-1185">Reference proteome</keyword>
<dbReference type="EC" id="2.7.13.3" evidence="3"/>
<keyword evidence="6 10" id="KW-0812">Transmembrane</keyword>
<dbReference type="InterPro" id="IPR003661">
    <property type="entry name" value="HisK_dim/P_dom"/>
</dbReference>
<dbReference type="GO" id="GO:0000155">
    <property type="term" value="F:phosphorelay sensor kinase activity"/>
    <property type="evidence" value="ECO:0007669"/>
    <property type="project" value="InterPro"/>
</dbReference>
<dbReference type="SMART" id="SM00387">
    <property type="entry name" value="HATPase_c"/>
    <property type="match status" value="1"/>
</dbReference>
<dbReference type="Proteomes" id="UP000308917">
    <property type="component" value="Unassembled WGS sequence"/>
</dbReference>
<name>A0A4S8F150_9BURK</name>
<comment type="subcellular location">
    <subcellularLocation>
        <location evidence="2">Membrane</location>
    </subcellularLocation>
</comment>
<dbReference type="Pfam" id="PF00512">
    <property type="entry name" value="HisKA"/>
    <property type="match status" value="1"/>
</dbReference>
<keyword evidence="7 12" id="KW-0418">Kinase</keyword>
<proteinExistence type="predicted"/>
<evidence type="ECO:0000256" key="10">
    <source>
        <dbReference type="SAM" id="Phobius"/>
    </source>
</evidence>
<dbReference type="AlphaFoldDB" id="A0A4S8F150"/>
<evidence type="ECO:0000313" key="12">
    <source>
        <dbReference type="EMBL" id="THU00677.1"/>
    </source>
</evidence>
<reference evidence="12 13" key="1">
    <citation type="journal article" date="2015" name="Antonie Van Leeuwenhoek">
        <title>Lampropedia puyangensis sp. nov., isolated from symptomatic bark of Populus ? euramericana canker and emended description of Lampropedia hyalina (Ehrenberg 1832) Lee et al. 2004.</title>
        <authorList>
            <person name="Li Y."/>
            <person name="Wang T."/>
            <person name="Piao C.G."/>
            <person name="Wang L.F."/>
            <person name="Tian G.Z."/>
            <person name="Zhu T.H."/>
            <person name="Guo M.W."/>
        </authorList>
    </citation>
    <scope>NUCLEOTIDE SEQUENCE [LARGE SCALE GENOMIC DNA]</scope>
    <source>
        <strain evidence="12 13">2-bin</strain>
    </source>
</reference>
<dbReference type="Pfam" id="PF08521">
    <property type="entry name" value="2CSK_N"/>
    <property type="match status" value="1"/>
</dbReference>
<organism evidence="12 13">
    <name type="scientific">Lampropedia puyangensis</name>
    <dbReference type="NCBI Taxonomy" id="1330072"/>
    <lineage>
        <taxon>Bacteria</taxon>
        <taxon>Pseudomonadati</taxon>
        <taxon>Pseudomonadota</taxon>
        <taxon>Betaproteobacteria</taxon>
        <taxon>Burkholderiales</taxon>
        <taxon>Comamonadaceae</taxon>
        <taxon>Lampropedia</taxon>
    </lineage>
</organism>
<keyword evidence="4" id="KW-0597">Phosphoprotein</keyword>
<keyword evidence="8 10" id="KW-1133">Transmembrane helix</keyword>
<evidence type="ECO:0000256" key="3">
    <source>
        <dbReference type="ARBA" id="ARBA00012438"/>
    </source>
</evidence>
<evidence type="ECO:0000256" key="5">
    <source>
        <dbReference type="ARBA" id="ARBA00022679"/>
    </source>
</evidence>
<comment type="catalytic activity">
    <reaction evidence="1">
        <text>ATP + protein L-histidine = ADP + protein N-phospho-L-histidine.</text>
        <dbReference type="EC" id="2.7.13.3"/>
    </reaction>
</comment>
<dbReference type="OrthoDB" id="8554694at2"/>
<protein>
    <recommendedName>
        <fullName evidence="3">histidine kinase</fullName>
        <ecNumber evidence="3">2.7.13.3</ecNumber>
    </recommendedName>
</protein>
<dbReference type="CDD" id="cd00075">
    <property type="entry name" value="HATPase"/>
    <property type="match status" value="1"/>
</dbReference>
<evidence type="ECO:0000259" key="11">
    <source>
        <dbReference type="PROSITE" id="PS50109"/>
    </source>
</evidence>
<dbReference type="PRINTS" id="PR00344">
    <property type="entry name" value="BCTRLSENSOR"/>
</dbReference>
<dbReference type="InterPro" id="IPR036097">
    <property type="entry name" value="HisK_dim/P_sf"/>
</dbReference>
<evidence type="ECO:0000256" key="6">
    <source>
        <dbReference type="ARBA" id="ARBA00022692"/>
    </source>
</evidence>
<keyword evidence="9 10" id="KW-0472">Membrane</keyword>
<dbReference type="Gene3D" id="1.10.287.130">
    <property type="match status" value="1"/>
</dbReference>
<dbReference type="InterPro" id="IPR003594">
    <property type="entry name" value="HATPase_dom"/>
</dbReference>
<dbReference type="InterPro" id="IPR004358">
    <property type="entry name" value="Sig_transdc_His_kin-like_C"/>
</dbReference>
<evidence type="ECO:0000256" key="7">
    <source>
        <dbReference type="ARBA" id="ARBA00022777"/>
    </source>
</evidence>
<dbReference type="PROSITE" id="PS50109">
    <property type="entry name" value="HIS_KIN"/>
    <property type="match status" value="1"/>
</dbReference>
<dbReference type="InterPro" id="IPR036890">
    <property type="entry name" value="HATPase_C_sf"/>
</dbReference>
<feature type="transmembrane region" description="Helical" evidence="10">
    <location>
        <begin position="191"/>
        <end position="209"/>
    </location>
</feature>
<dbReference type="GO" id="GO:0005886">
    <property type="term" value="C:plasma membrane"/>
    <property type="evidence" value="ECO:0007669"/>
    <property type="project" value="TreeGrafter"/>
</dbReference>
<evidence type="ECO:0000256" key="1">
    <source>
        <dbReference type="ARBA" id="ARBA00000085"/>
    </source>
</evidence>
<dbReference type="SUPFAM" id="SSF55874">
    <property type="entry name" value="ATPase domain of HSP90 chaperone/DNA topoisomerase II/histidine kinase"/>
    <property type="match status" value="1"/>
</dbReference>
<dbReference type="EMBL" id="STFG01000010">
    <property type="protein sequence ID" value="THU00677.1"/>
    <property type="molecule type" value="Genomic_DNA"/>
</dbReference>
<sequence length="495" mass="54300">MSGRLSGAAHGAIRGRWQALSLKARLLCSIVPIVVVGSMVDIWSSTLLLRQQAQEAYDRALAGVVRVIDLNISTESGGLALAQPYQLLEMFELTATGNVFYRVATEDGLADIGFATMPTPQTLPPSGVLHFYDAAYLDGEEVRVAMLIRPMDPPLLAGGADQRVIVQVAESLSERDRYTSRMVWRSVGRDAVVLLLLVAALLLGVFVAFRPLQRLQREMTHRDEDDLRPISRQGIPEEVVPLVDAINGHIARFTQHAHMQRQFLDDASHQLRTPLATLRTGVDYALRESDPQELRAALLAMRSGLDRAERVTNQMLSLAKVHDASLTVPTQSAERFELGALLEECVRLMLPAAKAKRLDYGLEVPDNKVQMRGMRLLLQEAILNLLDNAIKYTPARGTVIARLDIRQGQVCVIVEDSGPGMSEIDIQQAGVRFRRGAAGKANNGAGLGLAIVGAIVRAHQGEMRLMSPVRTNGLLVELVFFLGLKNAFCTVLVRD</sequence>
<gene>
    <name evidence="12" type="ORF">E9531_10425</name>
</gene>
<dbReference type="Gene3D" id="3.30.565.10">
    <property type="entry name" value="Histidine kinase-like ATPase, C-terminal domain"/>
    <property type="match status" value="1"/>
</dbReference>
<evidence type="ECO:0000256" key="2">
    <source>
        <dbReference type="ARBA" id="ARBA00004370"/>
    </source>
</evidence>
<feature type="domain" description="Histidine kinase" evidence="11">
    <location>
        <begin position="266"/>
        <end position="484"/>
    </location>
</feature>
<evidence type="ECO:0000256" key="8">
    <source>
        <dbReference type="ARBA" id="ARBA00022989"/>
    </source>
</evidence>
<dbReference type="SUPFAM" id="SSF47384">
    <property type="entry name" value="Homodimeric domain of signal transducing histidine kinase"/>
    <property type="match status" value="1"/>
</dbReference>
<keyword evidence="5" id="KW-0808">Transferase</keyword>
<comment type="caution">
    <text evidence="12">The sequence shown here is derived from an EMBL/GenBank/DDBJ whole genome shotgun (WGS) entry which is preliminary data.</text>
</comment>
<dbReference type="Pfam" id="PF02518">
    <property type="entry name" value="HATPase_c"/>
    <property type="match status" value="1"/>
</dbReference>
<evidence type="ECO:0000256" key="4">
    <source>
        <dbReference type="ARBA" id="ARBA00022553"/>
    </source>
</evidence>
<dbReference type="PANTHER" id="PTHR45436:SF1">
    <property type="entry name" value="SENSOR PROTEIN QSEC"/>
    <property type="match status" value="1"/>
</dbReference>
<accession>A0A4S8F150</accession>
<dbReference type="CDD" id="cd00082">
    <property type="entry name" value="HisKA"/>
    <property type="match status" value="1"/>
</dbReference>
<evidence type="ECO:0000313" key="13">
    <source>
        <dbReference type="Proteomes" id="UP000308917"/>
    </source>
</evidence>
<dbReference type="PANTHER" id="PTHR45436">
    <property type="entry name" value="SENSOR HISTIDINE KINASE YKOH"/>
    <property type="match status" value="1"/>
</dbReference>
<dbReference type="InterPro" id="IPR005467">
    <property type="entry name" value="His_kinase_dom"/>
</dbReference>